<dbReference type="Proteomes" id="UP001372834">
    <property type="component" value="Unassembled WGS sequence"/>
</dbReference>
<dbReference type="EMBL" id="JAWJWE010000036">
    <property type="protein sequence ID" value="KAK6628436.1"/>
    <property type="molecule type" value="Genomic_DNA"/>
</dbReference>
<accession>A0AAN8PFQ4</accession>
<gene>
    <name evidence="1" type="ORF">RUM43_002250</name>
</gene>
<dbReference type="AlphaFoldDB" id="A0AAN8PFQ4"/>
<name>A0AAN8PFQ4_POLSC</name>
<evidence type="ECO:0000313" key="1">
    <source>
        <dbReference type="EMBL" id="KAK6628436.1"/>
    </source>
</evidence>
<comment type="caution">
    <text evidence="1">The sequence shown here is derived from an EMBL/GenBank/DDBJ whole genome shotgun (WGS) entry which is preliminary data.</text>
</comment>
<evidence type="ECO:0000313" key="2">
    <source>
        <dbReference type="Proteomes" id="UP001372834"/>
    </source>
</evidence>
<organism evidence="1 2">
    <name type="scientific">Polyplax serrata</name>
    <name type="common">Common mouse louse</name>
    <dbReference type="NCBI Taxonomy" id="468196"/>
    <lineage>
        <taxon>Eukaryota</taxon>
        <taxon>Metazoa</taxon>
        <taxon>Ecdysozoa</taxon>
        <taxon>Arthropoda</taxon>
        <taxon>Hexapoda</taxon>
        <taxon>Insecta</taxon>
        <taxon>Pterygota</taxon>
        <taxon>Neoptera</taxon>
        <taxon>Paraneoptera</taxon>
        <taxon>Psocodea</taxon>
        <taxon>Troctomorpha</taxon>
        <taxon>Phthiraptera</taxon>
        <taxon>Anoplura</taxon>
        <taxon>Polyplacidae</taxon>
        <taxon>Polyplax</taxon>
    </lineage>
</organism>
<reference evidence="1 2" key="1">
    <citation type="submission" date="2023-10" db="EMBL/GenBank/DDBJ databases">
        <title>Genomes of two closely related lineages of the louse Polyplax serrata with different host specificities.</title>
        <authorList>
            <person name="Martinu J."/>
            <person name="Tarabai H."/>
            <person name="Stefka J."/>
            <person name="Hypsa V."/>
        </authorList>
    </citation>
    <scope>NUCLEOTIDE SEQUENCE [LARGE SCALE GENOMIC DNA]</scope>
    <source>
        <strain evidence="1">HR10_N</strain>
    </source>
</reference>
<sequence length="119" mass="13486">MCIRTLGHPNGEIALPISIILSKFPSIFDFWLLSRKKKEKSPLSMPQAAPNEGRGIRAELRPCKLQVPRWMRPKWLALETPSSWTHGHSIFRSSSATGTTMSFDFRTALLKAFSFILVD</sequence>
<protein>
    <submittedName>
        <fullName evidence="1">Uncharacterized protein</fullName>
    </submittedName>
</protein>
<proteinExistence type="predicted"/>